<comment type="caution">
    <text evidence="3">The sequence shown here is derived from an EMBL/GenBank/DDBJ whole genome shotgun (WGS) entry which is preliminary data.</text>
</comment>
<feature type="chain" id="PRO_5001787247" description="Por secretion system C-terminal sorting domain-containing protein" evidence="2">
    <location>
        <begin position="20"/>
        <end position="224"/>
    </location>
</feature>
<evidence type="ECO:0000313" key="4">
    <source>
        <dbReference type="Proteomes" id="UP000028623"/>
    </source>
</evidence>
<dbReference type="eggNOG" id="ENOG5033T08">
    <property type="taxonomic scope" value="Bacteria"/>
</dbReference>
<evidence type="ECO:0008006" key="5">
    <source>
        <dbReference type="Google" id="ProtNLM"/>
    </source>
</evidence>
<dbReference type="AlphaFoldDB" id="A0A085BLI3"/>
<keyword evidence="4" id="KW-1185">Reference proteome</keyword>
<dbReference type="RefSeq" id="WP_034973084.1">
    <property type="nucleotide sequence ID" value="NZ_FOFI01000002.1"/>
</dbReference>
<sequence>MRKIYSLALALVASVAVSAQLTTQITSPGVFKLTYGAANDYSFYDPGFEVPTFYVHTWITTADNSAGTSFDDAWSNSTVTMNWDSVAGAYVGTIDLNTKTFTNSNNTVAAGTTVQKVGIVFKDMQNGASKQSVDSSIQGPTTLTTLAVSDASNGKAKSQVAAGKLFTSAKGNIDLTVYDFGGKVIKTMKANANGNPIDLNLNQKGLFLVQISGNNVSEVVKFAN</sequence>
<dbReference type="STRING" id="421072.SAMN04488097_1301"/>
<keyword evidence="1 2" id="KW-0732">Signal</keyword>
<evidence type="ECO:0000256" key="2">
    <source>
        <dbReference type="SAM" id="SignalP"/>
    </source>
</evidence>
<dbReference type="Proteomes" id="UP000028623">
    <property type="component" value="Unassembled WGS sequence"/>
</dbReference>
<evidence type="ECO:0000313" key="3">
    <source>
        <dbReference type="EMBL" id="KFC23328.1"/>
    </source>
</evidence>
<protein>
    <recommendedName>
        <fullName evidence="5">Por secretion system C-terminal sorting domain-containing protein</fullName>
    </recommendedName>
</protein>
<reference evidence="3 4" key="1">
    <citation type="submission" date="2014-07" db="EMBL/GenBank/DDBJ databases">
        <title>Epilithonimonas lactis LMG 22401 Genome.</title>
        <authorList>
            <person name="Pipes S.E."/>
            <person name="Stropko S.J."/>
        </authorList>
    </citation>
    <scope>NUCLEOTIDE SEQUENCE [LARGE SCALE GENOMIC DNA]</scope>
    <source>
        <strain evidence="3 4">LMG 24401</strain>
    </source>
</reference>
<dbReference type="InterPro" id="IPR026444">
    <property type="entry name" value="Secre_tail"/>
</dbReference>
<accession>A0A085BLI3</accession>
<proteinExistence type="predicted"/>
<organism evidence="3 4">
    <name type="scientific">Epilithonimonas lactis</name>
    <dbReference type="NCBI Taxonomy" id="421072"/>
    <lineage>
        <taxon>Bacteria</taxon>
        <taxon>Pseudomonadati</taxon>
        <taxon>Bacteroidota</taxon>
        <taxon>Flavobacteriia</taxon>
        <taxon>Flavobacteriales</taxon>
        <taxon>Weeksellaceae</taxon>
        <taxon>Chryseobacterium group</taxon>
        <taxon>Epilithonimonas</taxon>
    </lineage>
</organism>
<feature type="signal peptide" evidence="2">
    <location>
        <begin position="1"/>
        <end position="19"/>
    </location>
</feature>
<dbReference type="EMBL" id="JPLY01000001">
    <property type="protein sequence ID" value="KFC23328.1"/>
    <property type="molecule type" value="Genomic_DNA"/>
</dbReference>
<evidence type="ECO:0000256" key="1">
    <source>
        <dbReference type="ARBA" id="ARBA00022729"/>
    </source>
</evidence>
<dbReference type="OrthoDB" id="1239229at2"/>
<gene>
    <name evidence="3" type="ORF">IO89_01705</name>
</gene>
<name>A0A085BLI3_9FLAO</name>
<dbReference type="NCBIfam" id="TIGR04183">
    <property type="entry name" value="Por_Secre_tail"/>
    <property type="match status" value="1"/>
</dbReference>